<dbReference type="Proteomes" id="UP000004079">
    <property type="component" value="Unassembled WGS sequence"/>
</dbReference>
<comment type="caution">
    <text evidence="1">The sequence shown here is derived from an EMBL/GenBank/DDBJ whole genome shotgun (WGS) entry which is preliminary data.</text>
</comment>
<name>D1QS99_9BACT</name>
<evidence type="ECO:0000313" key="1">
    <source>
        <dbReference type="EMBL" id="EFB31854.1"/>
    </source>
</evidence>
<sequence length="45" mass="5163">MEIFCNALCFNPLPLLIEIPVLFDVNVCCNLRQVIVCFDGDYKVK</sequence>
<dbReference type="AlphaFoldDB" id="D1QS99"/>
<protein>
    <submittedName>
        <fullName evidence="1">Uncharacterized protein</fullName>
    </submittedName>
</protein>
<organism evidence="1 2">
    <name type="scientific">Segatella oris F0302</name>
    <dbReference type="NCBI Taxonomy" id="649760"/>
    <lineage>
        <taxon>Bacteria</taxon>
        <taxon>Pseudomonadati</taxon>
        <taxon>Bacteroidota</taxon>
        <taxon>Bacteroidia</taxon>
        <taxon>Bacteroidales</taxon>
        <taxon>Prevotellaceae</taxon>
        <taxon>Segatella</taxon>
    </lineage>
</organism>
<dbReference type="EMBL" id="ACUZ02000033">
    <property type="protein sequence ID" value="EFB31854.1"/>
    <property type="molecule type" value="Genomic_DNA"/>
</dbReference>
<reference evidence="1 2" key="1">
    <citation type="submission" date="2009-11" db="EMBL/GenBank/DDBJ databases">
        <authorList>
            <person name="Weinstock G."/>
            <person name="Sodergren E."/>
            <person name="Clifton S."/>
            <person name="Fulton L."/>
            <person name="Fulton B."/>
            <person name="Courtney L."/>
            <person name="Fronick C."/>
            <person name="Harrison M."/>
            <person name="Strong C."/>
            <person name="Farmer C."/>
            <person name="Delahaunty K."/>
            <person name="Markovic C."/>
            <person name="Hall O."/>
            <person name="Minx P."/>
            <person name="Tomlinson C."/>
            <person name="Mitreva M."/>
            <person name="Nelson J."/>
            <person name="Hou S."/>
            <person name="Wollam A."/>
            <person name="Pepin K.H."/>
            <person name="Johnson M."/>
            <person name="Bhonagiri V."/>
            <person name="Nash W.E."/>
            <person name="Warren W."/>
            <person name="Chinwalla A."/>
            <person name="Mardis E.R."/>
            <person name="Wilson R.K."/>
        </authorList>
    </citation>
    <scope>NUCLEOTIDE SEQUENCE [LARGE SCALE GENOMIC DNA]</scope>
    <source>
        <strain evidence="1 2">F0302</strain>
    </source>
</reference>
<evidence type="ECO:0000313" key="2">
    <source>
        <dbReference type="Proteomes" id="UP000004079"/>
    </source>
</evidence>
<dbReference type="HOGENOM" id="CLU_3203588_0_0_10"/>
<gene>
    <name evidence="1" type="ORF">HMPREF0971_01856</name>
</gene>
<accession>D1QS99</accession>
<proteinExistence type="predicted"/>